<dbReference type="Pfam" id="PF08338">
    <property type="entry name" value="DUF1731"/>
    <property type="match status" value="1"/>
</dbReference>
<organism evidence="3">
    <name type="scientific">bioreactor metagenome</name>
    <dbReference type="NCBI Taxonomy" id="1076179"/>
    <lineage>
        <taxon>unclassified sequences</taxon>
        <taxon>metagenomes</taxon>
        <taxon>ecological metagenomes</taxon>
    </lineage>
</organism>
<feature type="domain" description="DUF1731" evidence="2">
    <location>
        <begin position="242"/>
        <end position="282"/>
    </location>
</feature>
<evidence type="ECO:0000313" key="3">
    <source>
        <dbReference type="EMBL" id="MPM20240.1"/>
    </source>
</evidence>
<dbReference type="Pfam" id="PF01370">
    <property type="entry name" value="Epimerase"/>
    <property type="match status" value="1"/>
</dbReference>
<sequence>MEFSNNRKILIAGGSGFVGKALQKTLAQSGFEVVVLPRSVYQGNDNSLKNLMENVYAVINLAGAPINSRWTKKSRKEILDSRITATTQLRNAVMLCKNPPQYFISASAVGIYDTTGVHDESSDAFSNDFPAEICKSWEAPVEKIKSKTHASIVRLGLVLGKDGGTIKKLLPLFKSGLGGKLGSGKQPFPYIHIQDVCKAVIHILSQSNPSEIYNFTSPQSITNKDFTRALAKALHRPSVFFIPSFILKFLFGKRASMILNGQQVIPRNLLNEGFQFGFADINHQEFFEFR</sequence>
<dbReference type="PANTHER" id="PTHR11092">
    <property type="entry name" value="SUGAR NUCLEOTIDE EPIMERASE RELATED"/>
    <property type="match status" value="1"/>
</dbReference>
<dbReference type="InterPro" id="IPR013549">
    <property type="entry name" value="DUF1731"/>
</dbReference>
<dbReference type="NCBIfam" id="TIGR01777">
    <property type="entry name" value="yfcH"/>
    <property type="match status" value="1"/>
</dbReference>
<proteinExistence type="predicted"/>
<dbReference type="Gene3D" id="3.40.50.720">
    <property type="entry name" value="NAD(P)-binding Rossmann-like Domain"/>
    <property type="match status" value="1"/>
</dbReference>
<reference evidence="3" key="1">
    <citation type="submission" date="2019-08" db="EMBL/GenBank/DDBJ databases">
        <authorList>
            <person name="Kucharzyk K."/>
            <person name="Murdoch R.W."/>
            <person name="Higgins S."/>
            <person name="Loffler F."/>
        </authorList>
    </citation>
    <scope>NUCLEOTIDE SEQUENCE</scope>
</reference>
<dbReference type="InterPro" id="IPR036291">
    <property type="entry name" value="NAD(P)-bd_dom_sf"/>
</dbReference>
<accession>A0A644XVK6</accession>
<dbReference type="InterPro" id="IPR010099">
    <property type="entry name" value="SDR39U1"/>
</dbReference>
<gene>
    <name evidence="3" type="ORF">SDC9_66669</name>
</gene>
<dbReference type="AlphaFoldDB" id="A0A644XVK6"/>
<dbReference type="PANTHER" id="PTHR11092:SF0">
    <property type="entry name" value="EPIMERASE FAMILY PROTEIN SDR39U1"/>
    <property type="match status" value="1"/>
</dbReference>
<protein>
    <submittedName>
        <fullName evidence="3">Epimerase family protein</fullName>
    </submittedName>
</protein>
<feature type="domain" description="NAD-dependent epimerase/dehydratase" evidence="1">
    <location>
        <begin position="9"/>
        <end position="214"/>
    </location>
</feature>
<evidence type="ECO:0000259" key="2">
    <source>
        <dbReference type="Pfam" id="PF08338"/>
    </source>
</evidence>
<name>A0A644XVK6_9ZZZZ</name>
<dbReference type="SUPFAM" id="SSF51735">
    <property type="entry name" value="NAD(P)-binding Rossmann-fold domains"/>
    <property type="match status" value="1"/>
</dbReference>
<dbReference type="InterPro" id="IPR001509">
    <property type="entry name" value="Epimerase_deHydtase"/>
</dbReference>
<dbReference type="EMBL" id="VSSQ01003340">
    <property type="protein sequence ID" value="MPM20240.1"/>
    <property type="molecule type" value="Genomic_DNA"/>
</dbReference>
<evidence type="ECO:0000259" key="1">
    <source>
        <dbReference type="Pfam" id="PF01370"/>
    </source>
</evidence>
<comment type="caution">
    <text evidence="3">The sequence shown here is derived from an EMBL/GenBank/DDBJ whole genome shotgun (WGS) entry which is preliminary data.</text>
</comment>